<dbReference type="Proteomes" id="UP000823674">
    <property type="component" value="Chromosome A02"/>
</dbReference>
<accession>A0ABQ7NFH0</accession>
<evidence type="ECO:0000313" key="1">
    <source>
        <dbReference type="EMBL" id="KAG5408494.1"/>
    </source>
</evidence>
<organism evidence="1 2">
    <name type="scientific">Brassica rapa subsp. trilocularis</name>
    <dbReference type="NCBI Taxonomy" id="1813537"/>
    <lineage>
        <taxon>Eukaryota</taxon>
        <taxon>Viridiplantae</taxon>
        <taxon>Streptophyta</taxon>
        <taxon>Embryophyta</taxon>
        <taxon>Tracheophyta</taxon>
        <taxon>Spermatophyta</taxon>
        <taxon>Magnoliopsida</taxon>
        <taxon>eudicotyledons</taxon>
        <taxon>Gunneridae</taxon>
        <taxon>Pentapetalae</taxon>
        <taxon>rosids</taxon>
        <taxon>malvids</taxon>
        <taxon>Brassicales</taxon>
        <taxon>Brassicaceae</taxon>
        <taxon>Brassiceae</taxon>
        <taxon>Brassica</taxon>
    </lineage>
</organism>
<keyword evidence="2" id="KW-1185">Reference proteome</keyword>
<evidence type="ECO:0000313" key="2">
    <source>
        <dbReference type="Proteomes" id="UP000823674"/>
    </source>
</evidence>
<dbReference type="EMBL" id="JADBGQ010000002">
    <property type="protein sequence ID" value="KAG5408494.1"/>
    <property type="molecule type" value="Genomic_DNA"/>
</dbReference>
<gene>
    <name evidence="1" type="primary">A02p006530.1_BraROA</name>
    <name evidence="1" type="ORF">IGI04_004813</name>
</gene>
<protein>
    <recommendedName>
        <fullName evidence="3">Reverse transcriptase zinc-binding domain-containing protein</fullName>
    </recommendedName>
</protein>
<comment type="caution">
    <text evidence="1">The sequence shown here is derived from an EMBL/GenBank/DDBJ whole genome shotgun (WGS) entry which is preliminary data.</text>
</comment>
<name>A0ABQ7NFH0_BRACM</name>
<sequence length="133" mass="14892">MYKDNLGNGAASSFWYDSWLSTGPIIKLIGESGPHHLRVPPNASVSEVCSTVGWNLRSPRSDAEVTLHTHLTVIDLPSLSTIEDEHVWVANGIESREFNSARTWDIIRPRATKKDWSSTVWFKGCVPKQAFNL</sequence>
<evidence type="ECO:0008006" key="3">
    <source>
        <dbReference type="Google" id="ProtNLM"/>
    </source>
</evidence>
<proteinExistence type="predicted"/>
<reference evidence="1 2" key="1">
    <citation type="submission" date="2021-03" db="EMBL/GenBank/DDBJ databases">
        <authorList>
            <person name="King G.J."/>
            <person name="Bancroft I."/>
            <person name="Baten A."/>
            <person name="Bloomfield J."/>
            <person name="Borpatragohain P."/>
            <person name="He Z."/>
            <person name="Irish N."/>
            <person name="Irwin J."/>
            <person name="Liu K."/>
            <person name="Mauleon R.P."/>
            <person name="Moore J."/>
            <person name="Morris R."/>
            <person name="Ostergaard L."/>
            <person name="Wang B."/>
            <person name="Wells R."/>
        </authorList>
    </citation>
    <scope>NUCLEOTIDE SEQUENCE [LARGE SCALE GENOMIC DNA]</scope>
    <source>
        <strain evidence="1">R-o-18</strain>
        <tissue evidence="1">Leaf</tissue>
    </source>
</reference>